<feature type="chain" id="PRO_5032446649" evidence="2">
    <location>
        <begin position="23"/>
        <end position="103"/>
    </location>
</feature>
<keyword evidence="4" id="KW-1185">Reference proteome</keyword>
<feature type="compositionally biased region" description="Low complexity" evidence="1">
    <location>
        <begin position="76"/>
        <end position="97"/>
    </location>
</feature>
<dbReference type="RefSeq" id="WP_176267511.1">
    <property type="nucleotide sequence ID" value="NZ_JABWGV010000003.1"/>
</dbReference>
<evidence type="ECO:0000256" key="1">
    <source>
        <dbReference type="SAM" id="MobiDB-lite"/>
    </source>
</evidence>
<dbReference type="Proteomes" id="UP000561438">
    <property type="component" value="Unassembled WGS sequence"/>
</dbReference>
<keyword evidence="2" id="KW-0732">Signal</keyword>
<evidence type="ECO:0000313" key="3">
    <source>
        <dbReference type="EMBL" id="NVD45186.1"/>
    </source>
</evidence>
<dbReference type="AlphaFoldDB" id="A0A850H3F0"/>
<feature type="region of interest" description="Disordered" evidence="1">
    <location>
        <begin position="20"/>
        <end position="103"/>
    </location>
</feature>
<protein>
    <submittedName>
        <fullName evidence="3">Uncharacterized protein</fullName>
    </submittedName>
</protein>
<sequence length="103" mass="10227">MRRLSFSILAAGGLALAGCANSEDASTEAEADTVEIPAFDALSDVESTPVADPNANTDLGPDAEAPVEEGAEGSEDGAAPAPGESPAVEPTATPEPVTTDETE</sequence>
<proteinExistence type="predicted"/>
<accession>A0A850H3F0</accession>
<comment type="caution">
    <text evidence="3">The sequence shown here is derived from an EMBL/GenBank/DDBJ whole genome shotgun (WGS) entry which is preliminary data.</text>
</comment>
<gene>
    <name evidence="3" type="ORF">HUV48_09155</name>
</gene>
<evidence type="ECO:0000256" key="2">
    <source>
        <dbReference type="SAM" id="SignalP"/>
    </source>
</evidence>
<organism evidence="3 4">
    <name type="scientific">Qipengyuania atrilutea</name>
    <dbReference type="NCBI Taxonomy" id="2744473"/>
    <lineage>
        <taxon>Bacteria</taxon>
        <taxon>Pseudomonadati</taxon>
        <taxon>Pseudomonadota</taxon>
        <taxon>Alphaproteobacteria</taxon>
        <taxon>Sphingomonadales</taxon>
        <taxon>Erythrobacteraceae</taxon>
        <taxon>Qipengyuania</taxon>
    </lineage>
</organism>
<name>A0A850H3F0_9SPHN</name>
<evidence type="ECO:0000313" key="4">
    <source>
        <dbReference type="Proteomes" id="UP000561438"/>
    </source>
</evidence>
<dbReference type="PROSITE" id="PS51257">
    <property type="entry name" value="PROKAR_LIPOPROTEIN"/>
    <property type="match status" value="1"/>
</dbReference>
<feature type="compositionally biased region" description="Acidic residues" evidence="1">
    <location>
        <begin position="65"/>
        <end position="75"/>
    </location>
</feature>
<dbReference type="EMBL" id="JABWGV010000003">
    <property type="protein sequence ID" value="NVD45186.1"/>
    <property type="molecule type" value="Genomic_DNA"/>
</dbReference>
<feature type="signal peptide" evidence="2">
    <location>
        <begin position="1"/>
        <end position="22"/>
    </location>
</feature>
<reference evidence="3 4" key="1">
    <citation type="submission" date="2020-06" db="EMBL/GenBank/DDBJ databases">
        <title>Altererythrobacter sp. HHU K3-1.</title>
        <authorList>
            <person name="Zhang D."/>
            <person name="Xue H."/>
        </authorList>
    </citation>
    <scope>NUCLEOTIDE SEQUENCE [LARGE SCALE GENOMIC DNA]</scope>
    <source>
        <strain evidence="3 4">HHU K3-1</strain>
    </source>
</reference>